<dbReference type="STRING" id="180088.A0A1J8QMJ2"/>
<protein>
    <submittedName>
        <fullName evidence="3">Uncharacterized protein</fullName>
    </submittedName>
</protein>
<dbReference type="OrthoDB" id="3061923at2759"/>
<feature type="transmembrane region" description="Helical" evidence="2">
    <location>
        <begin position="186"/>
        <end position="208"/>
    </location>
</feature>
<feature type="region of interest" description="Disordered" evidence="1">
    <location>
        <begin position="397"/>
        <end position="637"/>
    </location>
</feature>
<sequence>MHIVSSTGILLLPPHDSERREDSTVVTVGPNGQSSTTNLDHPAVPGENSFDPKGDRTQLISVLTISATGVQTISAIENGTISFGSAISTSSKSLSSLTVTIILSNSTSTNNSLSAPTALGSSVVVNSDKTHFPTSGNSSPFIPTALPSPVSVNTATTHFSTSSSSSLSAPTTLASPKNTTRTHLSAVFYVVIILAAVCIIACGVVFLVRRIRSRAAAQNVRDDDQPARDPIEDSSVSSLEAHISHEGSDLYFPMSIIRQDNVGRSTPSVQETPRTLGRLRVANIAPGDLTSGDESSVLYRTQTHRSARIGEVGPQSSAVQEHRETSSPLGGDRLVQSSPTRTPRVMEDTSGTDPRDCVLADKAKLHDLIVHEHPPAETWATVLKSDLMTALGTVTGNRTQYSSTSEESAIPLHDQSQPRPEPVLEPDVSLTACAEQPQPSNSDIPTFGEPSNRELGGNLEDLGVSQSNPALSDSKGTEMSLIQTQESRAPLEHDAAPVDIAKCPSPDKSRTSQTGLSGVYSSESESEAATATNLKSYPYRMTQPHPTFSSNEEALKPHTNAMQPGHSKVSSRKKGGQRKYSAPRSIQREPSSTMSIRSGESDSPQQAQPGHLSMREHGKESAVRKKTEIEIHEPQDD</sequence>
<evidence type="ECO:0000256" key="1">
    <source>
        <dbReference type="SAM" id="MobiDB-lite"/>
    </source>
</evidence>
<comment type="caution">
    <text evidence="3">The sequence shown here is derived from an EMBL/GenBank/DDBJ whole genome shotgun (WGS) entry which is preliminary data.</text>
</comment>
<dbReference type="EMBL" id="LVVM01003552">
    <property type="protein sequence ID" value="OJA14624.1"/>
    <property type="molecule type" value="Genomic_DNA"/>
</dbReference>
<evidence type="ECO:0000313" key="3">
    <source>
        <dbReference type="EMBL" id="OJA14624.1"/>
    </source>
</evidence>
<feature type="compositionally biased region" description="Polar residues" evidence="1">
    <location>
        <begin position="511"/>
        <end position="520"/>
    </location>
</feature>
<dbReference type="Proteomes" id="UP000183567">
    <property type="component" value="Unassembled WGS sequence"/>
</dbReference>
<keyword evidence="2" id="KW-1133">Transmembrane helix</keyword>
<feature type="compositionally biased region" description="Polar residues" evidence="1">
    <location>
        <begin position="588"/>
        <end position="608"/>
    </location>
</feature>
<keyword evidence="4" id="KW-1185">Reference proteome</keyword>
<feature type="compositionally biased region" description="Low complexity" evidence="1">
    <location>
        <begin position="521"/>
        <end position="532"/>
    </location>
</feature>
<reference evidence="3 4" key="1">
    <citation type="submission" date="2016-03" db="EMBL/GenBank/DDBJ databases">
        <title>Comparative genomics of the ectomycorrhizal sister species Rhizopogon vinicolor and Rhizopogon vesiculosus (Basidiomycota: Boletales) reveals a divergence of the mating type B locus.</title>
        <authorList>
            <person name="Mujic A.B."/>
            <person name="Kuo A."/>
            <person name="Tritt A."/>
            <person name="Lipzen A."/>
            <person name="Chen C."/>
            <person name="Johnson J."/>
            <person name="Sharma A."/>
            <person name="Barry K."/>
            <person name="Grigoriev I.V."/>
            <person name="Spatafora J.W."/>
        </authorList>
    </citation>
    <scope>NUCLEOTIDE SEQUENCE [LARGE SCALE GENOMIC DNA]</scope>
    <source>
        <strain evidence="3 4">AM-OR11-056</strain>
    </source>
</reference>
<keyword evidence="2" id="KW-0812">Transmembrane</keyword>
<feature type="region of interest" description="Disordered" evidence="1">
    <location>
        <begin position="1"/>
        <end position="45"/>
    </location>
</feature>
<evidence type="ECO:0000313" key="4">
    <source>
        <dbReference type="Proteomes" id="UP000183567"/>
    </source>
</evidence>
<dbReference type="AlphaFoldDB" id="A0A1J8QMJ2"/>
<gene>
    <name evidence="3" type="ORF">AZE42_07360</name>
</gene>
<evidence type="ECO:0000256" key="2">
    <source>
        <dbReference type="SAM" id="Phobius"/>
    </source>
</evidence>
<name>A0A1J8QMJ2_9AGAM</name>
<feature type="compositionally biased region" description="Basic and acidic residues" evidence="1">
    <location>
        <begin position="613"/>
        <end position="637"/>
    </location>
</feature>
<feature type="region of interest" description="Disordered" evidence="1">
    <location>
        <begin position="305"/>
        <end position="356"/>
    </location>
</feature>
<proteinExistence type="predicted"/>
<feature type="compositionally biased region" description="Polar residues" evidence="1">
    <location>
        <begin position="24"/>
        <end position="39"/>
    </location>
</feature>
<feature type="compositionally biased region" description="Polar residues" evidence="1">
    <location>
        <begin position="397"/>
        <end position="407"/>
    </location>
</feature>
<accession>A0A1J8QMJ2</accession>
<keyword evidence="2" id="KW-0472">Membrane</keyword>
<organism evidence="3 4">
    <name type="scientific">Rhizopogon vesiculosus</name>
    <dbReference type="NCBI Taxonomy" id="180088"/>
    <lineage>
        <taxon>Eukaryota</taxon>
        <taxon>Fungi</taxon>
        <taxon>Dikarya</taxon>
        <taxon>Basidiomycota</taxon>
        <taxon>Agaricomycotina</taxon>
        <taxon>Agaricomycetes</taxon>
        <taxon>Agaricomycetidae</taxon>
        <taxon>Boletales</taxon>
        <taxon>Suillineae</taxon>
        <taxon>Rhizopogonaceae</taxon>
        <taxon>Rhizopogon</taxon>
    </lineage>
</organism>